<reference evidence="3" key="1">
    <citation type="journal article" date="2018" name="Biosci. Biotechnol. Biochem.">
        <title>Polysaccharide hydrolase of the hadal zone amphipods Hirondellea gigas.</title>
        <authorList>
            <person name="Kobayashi H."/>
            <person name="Nagahama T."/>
            <person name="Arai W."/>
            <person name="Sasagawa Y."/>
            <person name="Umeda M."/>
            <person name="Hayashi T."/>
            <person name="Nikaido I."/>
            <person name="Watanabe H."/>
            <person name="Oguri K."/>
            <person name="Kitazato H."/>
            <person name="Fujioka K."/>
            <person name="Kido Y."/>
            <person name="Takami H."/>
        </authorList>
    </citation>
    <scope>NUCLEOTIDE SEQUENCE</scope>
    <source>
        <tissue evidence="3">Whole body</tissue>
    </source>
</reference>
<keyword evidence="1" id="KW-0175">Coiled coil</keyword>
<accession>A0A2P2HZ33</accession>
<name>A0A2P2HZ33_9CRUS</name>
<dbReference type="GO" id="GO:0031011">
    <property type="term" value="C:Ino80 complex"/>
    <property type="evidence" value="ECO:0007669"/>
    <property type="project" value="InterPro"/>
</dbReference>
<dbReference type="EMBL" id="IACF01001322">
    <property type="protein sequence ID" value="LAB67034.1"/>
    <property type="molecule type" value="mRNA"/>
</dbReference>
<dbReference type="InterPro" id="IPR006880">
    <property type="entry name" value="INO80B_C"/>
</dbReference>
<feature type="domain" description="INO80 complex subunit B-like conserved region" evidence="2">
    <location>
        <begin position="82"/>
        <end position="155"/>
    </location>
</feature>
<proteinExistence type="evidence at transcript level"/>
<dbReference type="PANTHER" id="PTHR21561:SF12">
    <property type="entry name" value="INO80 COMPLEX SUBUNIT B"/>
    <property type="match status" value="1"/>
</dbReference>
<dbReference type="CDD" id="cd23021">
    <property type="entry name" value="zf-HIT_IN80B"/>
    <property type="match status" value="1"/>
</dbReference>
<dbReference type="SMART" id="SM01406">
    <property type="entry name" value="PAPA-1"/>
    <property type="match status" value="1"/>
</dbReference>
<evidence type="ECO:0000256" key="1">
    <source>
        <dbReference type="SAM" id="Coils"/>
    </source>
</evidence>
<protein>
    <submittedName>
        <fullName evidence="3">INO80 complex subunit B-like</fullName>
    </submittedName>
</protein>
<dbReference type="Gene3D" id="3.30.60.190">
    <property type="match status" value="1"/>
</dbReference>
<dbReference type="InterPro" id="IPR029523">
    <property type="entry name" value="INO80B/Ies2"/>
</dbReference>
<sequence>MRNPRLLTARQRALLEKQRTEDDLPATAAALLISDQQGGGDEALLLLQQQQSDLQQQLMPIIPPEPLLALPSGFKEKVVTQEMLEKKAIKSQRRRAQALEKREEDKKKTVDRLLKKQDTKLLKGGFNKKVVKAEVAMFSYKSRVDGVFISLPAGCDYPIKAQLAQTAPTVRVCGVSGCSNAKRYSCSKTGVPLCSLQCYKTNLLTSSAAQAIC</sequence>
<organism evidence="3">
    <name type="scientific">Hirondellea gigas</name>
    <dbReference type="NCBI Taxonomy" id="1518452"/>
    <lineage>
        <taxon>Eukaryota</taxon>
        <taxon>Metazoa</taxon>
        <taxon>Ecdysozoa</taxon>
        <taxon>Arthropoda</taxon>
        <taxon>Crustacea</taxon>
        <taxon>Multicrustacea</taxon>
        <taxon>Malacostraca</taxon>
        <taxon>Eumalacostraca</taxon>
        <taxon>Peracarida</taxon>
        <taxon>Amphipoda</taxon>
        <taxon>Amphilochidea</taxon>
        <taxon>Lysianassida</taxon>
        <taxon>Lysianassidira</taxon>
        <taxon>Lysianassoidea</taxon>
        <taxon>Lysianassidae</taxon>
        <taxon>Hirondellea</taxon>
    </lineage>
</organism>
<dbReference type="PANTHER" id="PTHR21561">
    <property type="entry name" value="INO80 COMPLEX SUBUNIT B"/>
    <property type="match status" value="1"/>
</dbReference>
<feature type="coiled-coil region" evidence="1">
    <location>
        <begin position="89"/>
        <end position="116"/>
    </location>
</feature>
<dbReference type="GO" id="GO:0006338">
    <property type="term" value="P:chromatin remodeling"/>
    <property type="evidence" value="ECO:0007669"/>
    <property type="project" value="InterPro"/>
</dbReference>
<dbReference type="Pfam" id="PF04438">
    <property type="entry name" value="zf-HIT"/>
    <property type="match status" value="1"/>
</dbReference>
<dbReference type="InterPro" id="IPR007529">
    <property type="entry name" value="Znf_HIT"/>
</dbReference>
<dbReference type="AlphaFoldDB" id="A0A2P2HZ33"/>
<evidence type="ECO:0000259" key="2">
    <source>
        <dbReference type="SMART" id="SM01406"/>
    </source>
</evidence>
<evidence type="ECO:0000313" key="3">
    <source>
        <dbReference type="EMBL" id="LAB67034.1"/>
    </source>
</evidence>